<dbReference type="RefSeq" id="WP_369788292.1">
    <property type="nucleotide sequence ID" value="NZ_CP165628.1"/>
</dbReference>
<organism evidence="2">
    <name type="scientific">Rouxiella sp. WC2420</name>
    <dbReference type="NCBI Taxonomy" id="3234145"/>
    <lineage>
        <taxon>Bacteria</taxon>
        <taxon>Pseudomonadati</taxon>
        <taxon>Pseudomonadota</taxon>
        <taxon>Gammaproteobacteria</taxon>
        <taxon>Enterobacterales</taxon>
        <taxon>Yersiniaceae</taxon>
        <taxon>Rouxiella</taxon>
    </lineage>
</organism>
<accession>A0AB39VM43</accession>
<evidence type="ECO:0000256" key="1">
    <source>
        <dbReference type="SAM" id="MobiDB-lite"/>
    </source>
</evidence>
<proteinExistence type="predicted"/>
<dbReference type="AlphaFoldDB" id="A0AB39VM43"/>
<feature type="region of interest" description="Disordered" evidence="1">
    <location>
        <begin position="55"/>
        <end position="74"/>
    </location>
</feature>
<protein>
    <recommendedName>
        <fullName evidence="3">Phage tail protein</fullName>
    </recommendedName>
</protein>
<sequence>MKTITIDDKTGFARVIITNDMNVAYVGQVKLSDYTTEDLAITAATTSAQTALDNAASTTTTSTATTTTTATATS</sequence>
<evidence type="ECO:0008006" key="3">
    <source>
        <dbReference type="Google" id="ProtNLM"/>
    </source>
</evidence>
<dbReference type="EMBL" id="CP165628">
    <property type="protein sequence ID" value="XDU70848.1"/>
    <property type="molecule type" value="Genomic_DNA"/>
</dbReference>
<evidence type="ECO:0000313" key="2">
    <source>
        <dbReference type="EMBL" id="XDU70848.1"/>
    </source>
</evidence>
<reference evidence="2" key="1">
    <citation type="submission" date="2024-07" db="EMBL/GenBank/DDBJ databases">
        <authorList>
            <person name="Biller S.J."/>
        </authorList>
    </citation>
    <scope>NUCLEOTIDE SEQUENCE</scope>
    <source>
        <strain evidence="2">WC2420</strain>
    </source>
</reference>
<name>A0AB39VM43_9GAMM</name>
<gene>
    <name evidence="2" type="ORF">AB3G37_14855</name>
</gene>